<dbReference type="Gene3D" id="3.40.47.10">
    <property type="match status" value="1"/>
</dbReference>
<evidence type="ECO:0000256" key="2">
    <source>
        <dbReference type="ARBA" id="ARBA00008642"/>
    </source>
</evidence>
<comment type="caution">
    <text evidence="10">The sequence shown here is derived from an EMBL/GenBank/DDBJ whole genome shotgun (WGS) entry which is preliminary data.</text>
</comment>
<evidence type="ECO:0000256" key="6">
    <source>
        <dbReference type="ARBA" id="ARBA00023098"/>
    </source>
</evidence>
<evidence type="ECO:0000259" key="8">
    <source>
        <dbReference type="Pfam" id="PF08541"/>
    </source>
</evidence>
<dbReference type="PANTHER" id="PTHR43091:SF1">
    <property type="entry name" value="BETA-KETOACYL-[ACYL-CARRIER-PROTEIN] SYNTHASE III, CHLOROPLASTIC"/>
    <property type="match status" value="1"/>
</dbReference>
<comment type="pathway">
    <text evidence="1">Lipid metabolism.</text>
</comment>
<dbReference type="EMBL" id="MAAX01000164">
    <property type="protein sequence ID" value="OUS12186.1"/>
    <property type="molecule type" value="Genomic_DNA"/>
</dbReference>
<keyword evidence="3" id="KW-0444">Lipid biosynthesis</keyword>
<dbReference type="RefSeq" id="WP_303687383.1">
    <property type="nucleotide sequence ID" value="NZ_CAJXYO010000011.1"/>
</dbReference>
<evidence type="ECO:0000256" key="4">
    <source>
        <dbReference type="ARBA" id="ARBA00022679"/>
    </source>
</evidence>
<dbReference type="InterPro" id="IPR016039">
    <property type="entry name" value="Thiolase-like"/>
</dbReference>
<evidence type="ECO:0000313" key="11">
    <source>
        <dbReference type="Proteomes" id="UP000196102"/>
    </source>
</evidence>
<evidence type="ECO:0000256" key="7">
    <source>
        <dbReference type="ARBA" id="ARBA00023160"/>
    </source>
</evidence>
<keyword evidence="5" id="KW-0276">Fatty acid metabolism</keyword>
<proteinExistence type="inferred from homology"/>
<evidence type="ECO:0000313" key="10">
    <source>
        <dbReference type="EMBL" id="OUS12186.1"/>
    </source>
</evidence>
<protein>
    <submittedName>
        <fullName evidence="10">Uncharacterized protein</fullName>
    </submittedName>
</protein>
<evidence type="ECO:0000256" key="1">
    <source>
        <dbReference type="ARBA" id="ARBA00005189"/>
    </source>
</evidence>
<dbReference type="GO" id="GO:0004315">
    <property type="term" value="F:3-oxoacyl-[acyl-carrier-protein] synthase activity"/>
    <property type="evidence" value="ECO:0007669"/>
    <property type="project" value="InterPro"/>
</dbReference>
<name>A0A1Z8APA6_9FLAO</name>
<comment type="similarity">
    <text evidence="2">Belongs to the thiolase-like superfamily. FabH family.</text>
</comment>
<keyword evidence="6" id="KW-0443">Lipid metabolism</keyword>
<dbReference type="InterPro" id="IPR013751">
    <property type="entry name" value="ACP_syn_III_N"/>
</dbReference>
<gene>
    <name evidence="10" type="ORF">A9Q93_10475</name>
</gene>
<reference evidence="11" key="1">
    <citation type="journal article" date="2017" name="Proc. Natl. Acad. Sci. U.S.A.">
        <title>Simulation of Deepwater Horizon oil plume reveals substrate specialization within a complex community of hydrocarbon-degraders.</title>
        <authorList>
            <person name="Hu P."/>
            <person name="Dubinsky E.A."/>
            <person name="Probst A.J."/>
            <person name="Wang J."/>
            <person name="Sieber C.M.K."/>
            <person name="Tom L.M."/>
            <person name="Gardinali P."/>
            <person name="Banfield J.F."/>
            <person name="Atlas R.M."/>
            <person name="Andersen G.L."/>
        </authorList>
    </citation>
    <scope>NUCLEOTIDE SEQUENCE [LARGE SCALE GENOMIC DNA]</scope>
</reference>
<keyword evidence="4" id="KW-0808">Transferase</keyword>
<dbReference type="InterPro" id="IPR013747">
    <property type="entry name" value="ACP_syn_III_C"/>
</dbReference>
<dbReference type="Proteomes" id="UP000196102">
    <property type="component" value="Unassembled WGS sequence"/>
</dbReference>
<dbReference type="PANTHER" id="PTHR43091">
    <property type="entry name" value="3-OXOACYL-[ACYL-CARRIER-PROTEIN] SYNTHASE"/>
    <property type="match status" value="1"/>
</dbReference>
<evidence type="ECO:0000256" key="5">
    <source>
        <dbReference type="ARBA" id="ARBA00022832"/>
    </source>
</evidence>
<dbReference type="CDD" id="cd00830">
    <property type="entry name" value="KAS_III"/>
    <property type="match status" value="1"/>
</dbReference>
<keyword evidence="7" id="KW-0275">Fatty acid biosynthesis</keyword>
<dbReference type="AlphaFoldDB" id="A0A1Z8APA6"/>
<evidence type="ECO:0000259" key="9">
    <source>
        <dbReference type="Pfam" id="PF08545"/>
    </source>
</evidence>
<evidence type="ECO:0000256" key="3">
    <source>
        <dbReference type="ARBA" id="ARBA00022516"/>
    </source>
</evidence>
<organism evidence="10 11">
    <name type="scientific">Nonlabens dokdonensis</name>
    <dbReference type="NCBI Taxonomy" id="328515"/>
    <lineage>
        <taxon>Bacteria</taxon>
        <taxon>Pseudomonadati</taxon>
        <taxon>Bacteroidota</taxon>
        <taxon>Flavobacteriia</taxon>
        <taxon>Flavobacteriales</taxon>
        <taxon>Flavobacteriaceae</taxon>
        <taxon>Nonlabens</taxon>
    </lineage>
</organism>
<accession>A0A1Z8APA6</accession>
<feature type="domain" description="Beta-ketoacyl-[acyl-carrier-protein] synthase III C-terminal" evidence="8">
    <location>
        <begin position="251"/>
        <end position="332"/>
    </location>
</feature>
<feature type="domain" description="Beta-ketoacyl-[acyl-carrier-protein] synthase III N-terminal" evidence="9">
    <location>
        <begin position="112"/>
        <end position="187"/>
    </location>
</feature>
<dbReference type="GO" id="GO:0006633">
    <property type="term" value="P:fatty acid biosynthetic process"/>
    <property type="evidence" value="ECO:0007669"/>
    <property type="project" value="UniProtKB-KW"/>
</dbReference>
<dbReference type="Pfam" id="PF08545">
    <property type="entry name" value="ACP_syn_III"/>
    <property type="match status" value="1"/>
</dbReference>
<sequence length="350" mass="38167">MKTLLKGIEISHIASSLPSKVLKFDDLKDLFGDKEVDKVMKTTGINSVHIAADDTTSSDLCFYAAKKILDSLDTTDDIDGLIFVSQTRDHVLPQSSHILQAKLGLSQDTYCLDMPLGCSGYIYGLMQASLLISTGACNKVLVLAGDTTSKLVNEQDRASRLVFGDAGSATLLQKGNDGMYFDLRADGSGKDSLIVPSGGFRNPSNSKTSITKPAEEGCSRSQDDLFMDGMSVFNFAITKVPKLLKETLLELNWTLESLDAMVLHQANKFMVDYLRRKMKLPLEMVPIEVKNYGNTGPASIPLAITSKYSIDKPKLNNVLLAGFGVGLSWGACNCNLQNTIIFEPEIFNKL</sequence>
<dbReference type="SUPFAM" id="SSF53901">
    <property type="entry name" value="Thiolase-like"/>
    <property type="match status" value="1"/>
</dbReference>
<dbReference type="Pfam" id="PF08541">
    <property type="entry name" value="ACP_syn_III_C"/>
    <property type="match status" value="1"/>
</dbReference>